<feature type="region of interest" description="Disordered" evidence="1">
    <location>
        <begin position="491"/>
        <end position="533"/>
    </location>
</feature>
<feature type="compositionally biased region" description="Basic and acidic residues" evidence="1">
    <location>
        <begin position="491"/>
        <end position="516"/>
    </location>
</feature>
<reference evidence="2" key="3">
    <citation type="submission" date="2025-09" db="UniProtKB">
        <authorList>
            <consortium name="Ensembl"/>
        </authorList>
    </citation>
    <scope>IDENTIFICATION</scope>
</reference>
<evidence type="ECO:0000313" key="2">
    <source>
        <dbReference type="Ensembl" id="ENSOGAP00000001983.2"/>
    </source>
</evidence>
<feature type="region of interest" description="Disordered" evidence="1">
    <location>
        <begin position="192"/>
        <end position="253"/>
    </location>
</feature>
<proteinExistence type="predicted"/>
<dbReference type="eggNOG" id="ENOG502QZ7B">
    <property type="taxonomic scope" value="Eukaryota"/>
</dbReference>
<dbReference type="Proteomes" id="UP000005225">
    <property type="component" value="Unassembled WGS sequence"/>
</dbReference>
<feature type="region of interest" description="Disordered" evidence="1">
    <location>
        <begin position="811"/>
        <end position="838"/>
    </location>
</feature>
<dbReference type="PANTHER" id="PTHR28634:SF1">
    <property type="entry name" value="ZINC FINGER B-BOX DOMAIN-CONTAINING PROTEIN 1"/>
    <property type="match status" value="1"/>
</dbReference>
<dbReference type="EMBL" id="AAQR03114120">
    <property type="status" value="NOT_ANNOTATED_CDS"/>
    <property type="molecule type" value="Genomic_DNA"/>
</dbReference>
<dbReference type="EMBL" id="AAQR03114129">
    <property type="status" value="NOT_ANNOTATED_CDS"/>
    <property type="molecule type" value="Genomic_DNA"/>
</dbReference>
<dbReference type="InterPro" id="IPR037688">
    <property type="entry name" value="ZBBX"/>
</dbReference>
<dbReference type="Ensembl" id="ENSOGAT00000002220.2">
    <property type="protein sequence ID" value="ENSOGAP00000001983.2"/>
    <property type="gene ID" value="ENSOGAG00000002218.2"/>
</dbReference>
<feature type="compositionally biased region" description="Polar residues" evidence="1">
    <location>
        <begin position="221"/>
        <end position="231"/>
    </location>
</feature>
<dbReference type="EMBL" id="AAQR03114123">
    <property type="status" value="NOT_ANNOTATED_CDS"/>
    <property type="molecule type" value="Genomic_DNA"/>
</dbReference>
<accession>H0WKA2</accession>
<dbReference type="STRING" id="30611.ENSOGAP00000001983"/>
<keyword evidence="3" id="KW-1185">Reference proteome</keyword>
<dbReference type="HOGENOM" id="CLU_376239_0_0_1"/>
<dbReference type="EMBL" id="AAQR03114125">
    <property type="status" value="NOT_ANNOTATED_CDS"/>
    <property type="molecule type" value="Genomic_DNA"/>
</dbReference>
<protein>
    <submittedName>
        <fullName evidence="2">Zinc finger B-box domain containing</fullName>
    </submittedName>
</protein>
<dbReference type="EMBL" id="AAQR03114127">
    <property type="status" value="NOT_ANNOTATED_CDS"/>
    <property type="molecule type" value="Genomic_DNA"/>
</dbReference>
<dbReference type="InParanoid" id="H0WKA2"/>
<dbReference type="EMBL" id="AAQR03114121">
    <property type="status" value="NOT_ANNOTATED_CDS"/>
    <property type="molecule type" value="Genomic_DNA"/>
</dbReference>
<evidence type="ECO:0000256" key="1">
    <source>
        <dbReference type="SAM" id="MobiDB-lite"/>
    </source>
</evidence>
<feature type="compositionally biased region" description="Basic and acidic residues" evidence="1">
    <location>
        <begin position="232"/>
        <end position="246"/>
    </location>
</feature>
<dbReference type="EMBL" id="AAQR03114124">
    <property type="status" value="NOT_ANNOTATED_CDS"/>
    <property type="molecule type" value="Genomic_DNA"/>
</dbReference>
<dbReference type="PANTHER" id="PTHR28634">
    <property type="entry name" value="ZINC FINGER B-BOX DOMAIN-CONTAINING PROTEIN 1"/>
    <property type="match status" value="1"/>
</dbReference>
<name>H0WKA2_OTOGA</name>
<sequence>MNTKDFVVLPWGKPGNSIKLKYKNARELRMEKVRLELETQEMAQKLQEFRSTRSKEKEEIGSSGYHWKSGKVGKVGNQSHTVSQSKGNVIKVSAGKVKLKLLKDQIQGERPTVNLMSSNVCQCSFILLRGRPGESQKKLSLKVCLECGEDYCSGCFAKIHQKGALRLHRTTLLQAKSQILSSVLDAAHRFIKEAHPEEPKREASSTEEAGDGRQEPRSLLPQGSSSEVEITTTKKAECTEPKERLLGEGSFDEEASARSFQEVLSQWRTGRPQANEEQAVLAAEADSLEECEVQTNLKIWREPITIEFKEDSLSYMEKLWLKKHRRTPQEQLLNTLPDTFIHPCETPSEKQIPQSKNEEDSDVEEIKVQQLNLFQSIEEDLSTERPEPSLKIVELEDTYEEEFEEPGNAAAYKVELAAADRQQSYAFHDYPKNSLLYELHTHQGHIFNKGKTELLRLSLRNSSTDCKNNSKVGTSNTDLDNIVDLDVYSSDGEKSGEIHVPERNLKEKSIDVKSNQESDGSCGSPENKDYLPSVDLEKRSIEEKLSQDIKQSLEFNSLNGRSYDEDSEITPSLLLSHEVALRSQPITEQYQGLERFFIFDKNESINLPPSHSLECSCPSPRITLFKDREWIPDHSLSENADDAIVLGVLKGAQNPTSDGEQLVMGQKPWRPSTVNLPLSSSVKRSSSCLSSSHLRSRSVATRSLSRAASEISEIEYIDSNDRYELFLDDTADQQTLDSLEKELNGMRNLSDPSEKIYSLTSEELPAFRGHSVDMSQISTALLETSEARGPCGVEEWSSSGRDHEIQSSFYFSESSTDEEEEEFLDKHHVTTLPWSKST</sequence>
<feature type="compositionally biased region" description="Basic and acidic residues" evidence="1">
    <location>
        <begin position="192"/>
        <end position="216"/>
    </location>
</feature>
<dbReference type="EMBL" id="AAQR03114126">
    <property type="status" value="NOT_ANNOTATED_CDS"/>
    <property type="molecule type" value="Genomic_DNA"/>
</dbReference>
<dbReference type="OMA" id="FTMGTNC"/>
<reference evidence="3" key="1">
    <citation type="submission" date="2011-03" db="EMBL/GenBank/DDBJ databases">
        <title>Version 3 of the genome sequence of Otolemur garnettii (Bushbaby).</title>
        <authorList>
            <consortium name="The Broad Institute Genome Sequencing Platform"/>
            <person name="Di Palma F."/>
            <person name="Johnson J."/>
            <person name="Lander E.S."/>
            <person name="Lindblad-Toh K."/>
            <person name="Jaffe D.B."/>
            <person name="Gnerre S."/>
            <person name="MacCallum I."/>
            <person name="Przybylski D."/>
            <person name="Ribeiro F.J."/>
            <person name="Burton J.N."/>
            <person name="Walker B.J."/>
            <person name="Sharpe T."/>
            <person name="Hall G."/>
        </authorList>
    </citation>
    <scope>NUCLEOTIDE SEQUENCE [LARGE SCALE GENOMIC DNA]</scope>
</reference>
<organism evidence="2 3">
    <name type="scientific">Otolemur garnettii</name>
    <name type="common">Small-eared galago</name>
    <name type="synonym">Garnett's greater bushbaby</name>
    <dbReference type="NCBI Taxonomy" id="30611"/>
    <lineage>
        <taxon>Eukaryota</taxon>
        <taxon>Metazoa</taxon>
        <taxon>Chordata</taxon>
        <taxon>Craniata</taxon>
        <taxon>Vertebrata</taxon>
        <taxon>Euteleostomi</taxon>
        <taxon>Mammalia</taxon>
        <taxon>Eutheria</taxon>
        <taxon>Euarchontoglires</taxon>
        <taxon>Primates</taxon>
        <taxon>Strepsirrhini</taxon>
        <taxon>Lorisiformes</taxon>
        <taxon>Galagidae</taxon>
        <taxon>Otolemur</taxon>
    </lineage>
</organism>
<evidence type="ECO:0000313" key="3">
    <source>
        <dbReference type="Proteomes" id="UP000005225"/>
    </source>
</evidence>
<dbReference type="EMBL" id="AAQR03114128">
    <property type="status" value="NOT_ANNOTATED_CDS"/>
    <property type="molecule type" value="Genomic_DNA"/>
</dbReference>
<reference evidence="2" key="2">
    <citation type="submission" date="2025-08" db="UniProtKB">
        <authorList>
            <consortium name="Ensembl"/>
        </authorList>
    </citation>
    <scope>IDENTIFICATION</scope>
</reference>
<dbReference type="FunCoup" id="H0WKA2">
    <property type="interactions" value="27"/>
</dbReference>
<dbReference type="EMBL" id="AAQR03114122">
    <property type="status" value="NOT_ANNOTATED_CDS"/>
    <property type="molecule type" value="Genomic_DNA"/>
</dbReference>
<dbReference type="GeneTree" id="ENSGT00390000018298"/>
<dbReference type="AlphaFoldDB" id="H0WKA2"/>